<feature type="domain" description="TFIIE beta" evidence="9">
    <location>
        <begin position="64"/>
        <end position="156"/>
    </location>
</feature>
<dbReference type="InterPro" id="IPR054600">
    <property type="entry name" value="TFA2_E-tether"/>
</dbReference>
<reference evidence="11" key="1">
    <citation type="submission" date="2016-02" db="EMBL/GenBank/DDBJ databases">
        <title>Draft genome sequence of Microdochium bolleyi, a fungal endophyte of beachgrass.</title>
        <authorList>
            <consortium name="DOE Joint Genome Institute"/>
            <person name="David A.S."/>
            <person name="May G."/>
            <person name="Haridas S."/>
            <person name="Lim J."/>
            <person name="Wang M."/>
            <person name="Labutti K."/>
            <person name="Lipzen A."/>
            <person name="Barry K."/>
            <person name="Grigoriev I.V."/>
        </authorList>
    </citation>
    <scope>NUCLEOTIDE SEQUENCE [LARGE SCALE GENOMIC DNA]</scope>
    <source>
        <strain evidence="11">J235TASD1</strain>
    </source>
</reference>
<evidence type="ECO:0000256" key="1">
    <source>
        <dbReference type="ARBA" id="ARBA00004123"/>
    </source>
</evidence>
<dbReference type="OrthoDB" id="5323195at2759"/>
<keyword evidence="2 7" id="KW-0805">Transcription regulation</keyword>
<evidence type="ECO:0000313" key="11">
    <source>
        <dbReference type="Proteomes" id="UP000070501"/>
    </source>
</evidence>
<evidence type="ECO:0000256" key="5">
    <source>
        <dbReference type="ARBA" id="ARBA00023242"/>
    </source>
</evidence>
<dbReference type="PROSITE" id="PS51351">
    <property type="entry name" value="TFIIE_BETA_C"/>
    <property type="match status" value="1"/>
</dbReference>
<dbReference type="AlphaFoldDB" id="A0A136IUC5"/>
<dbReference type="GO" id="GO:0006367">
    <property type="term" value="P:transcription initiation at RNA polymerase II promoter"/>
    <property type="evidence" value="ECO:0007669"/>
    <property type="project" value="UniProtKB-UniRule"/>
</dbReference>
<dbReference type="InterPro" id="IPR040501">
    <property type="entry name" value="TFA2_Winged_2"/>
</dbReference>
<keyword evidence="3 7" id="KW-0238">DNA-binding</keyword>
<name>A0A136IUC5_9PEZI</name>
<feature type="region of interest" description="Disordered" evidence="8">
    <location>
        <begin position="252"/>
        <end position="302"/>
    </location>
</feature>
<comment type="subcellular location">
    <subcellularLocation>
        <location evidence="1 7">Nucleus</location>
    </subcellularLocation>
</comment>
<comment type="similarity">
    <text evidence="7">Belongs to the TFIIE beta subunit family.</text>
</comment>
<feature type="compositionally biased region" description="Basic and acidic residues" evidence="8">
    <location>
        <begin position="256"/>
        <end position="266"/>
    </location>
</feature>
<dbReference type="Pfam" id="PF18121">
    <property type="entry name" value="TFA2_Winged_2"/>
    <property type="match status" value="1"/>
</dbReference>
<dbReference type="InterPro" id="IPR003166">
    <property type="entry name" value="TFIIE_bsu_DNA-bd"/>
</dbReference>
<dbReference type="EMBL" id="KQ964258">
    <property type="protein sequence ID" value="KXJ88498.1"/>
    <property type="molecule type" value="Genomic_DNA"/>
</dbReference>
<dbReference type="PANTHER" id="PTHR12716:SF8">
    <property type="entry name" value="TRANSCRIPTION INITIATION FACTOR IIE SUBUNIT BETA"/>
    <property type="match status" value="1"/>
</dbReference>
<dbReference type="GO" id="GO:0001097">
    <property type="term" value="F:TFIIH-class transcription factor complex binding"/>
    <property type="evidence" value="ECO:0007669"/>
    <property type="project" value="TreeGrafter"/>
</dbReference>
<evidence type="ECO:0000313" key="10">
    <source>
        <dbReference type="EMBL" id="KXJ88498.1"/>
    </source>
</evidence>
<dbReference type="InParanoid" id="A0A136IUC5"/>
<evidence type="ECO:0000256" key="3">
    <source>
        <dbReference type="ARBA" id="ARBA00023125"/>
    </source>
</evidence>
<evidence type="ECO:0000259" key="9">
    <source>
        <dbReference type="PROSITE" id="PS51351"/>
    </source>
</evidence>
<dbReference type="GO" id="GO:0003743">
    <property type="term" value="F:translation initiation factor activity"/>
    <property type="evidence" value="ECO:0007669"/>
    <property type="project" value="UniProtKB-KW"/>
</dbReference>
<keyword evidence="10" id="KW-0648">Protein biosynthesis</keyword>
<evidence type="ECO:0000256" key="6">
    <source>
        <dbReference type="ARBA" id="ARBA00025581"/>
    </source>
</evidence>
<dbReference type="PANTHER" id="PTHR12716">
    <property type="entry name" value="TRANSCRIPTION INITIATION FACTOR IIE, BETA SUBUNIT"/>
    <property type="match status" value="1"/>
</dbReference>
<evidence type="ECO:0000256" key="4">
    <source>
        <dbReference type="ARBA" id="ARBA00023163"/>
    </source>
</evidence>
<gene>
    <name evidence="10" type="ORF">Micbo1qcDRAFT_166537</name>
</gene>
<dbReference type="GO" id="GO:0005673">
    <property type="term" value="C:transcription factor TFIIE complex"/>
    <property type="evidence" value="ECO:0007669"/>
    <property type="project" value="UniProtKB-UniRule"/>
</dbReference>
<evidence type="ECO:0000256" key="7">
    <source>
        <dbReference type="PIRNR" id="PIRNR016398"/>
    </source>
</evidence>
<evidence type="ECO:0000256" key="8">
    <source>
        <dbReference type="SAM" id="MobiDB-lite"/>
    </source>
</evidence>
<keyword evidence="4 7" id="KW-0804">Transcription</keyword>
<feature type="region of interest" description="Disordered" evidence="8">
    <location>
        <begin position="1"/>
        <end position="62"/>
    </location>
</feature>
<evidence type="ECO:0000256" key="2">
    <source>
        <dbReference type="ARBA" id="ARBA00023015"/>
    </source>
</evidence>
<proteinExistence type="inferred from homology"/>
<accession>A0A136IUC5</accession>
<keyword evidence="10" id="KW-0396">Initiation factor</keyword>
<dbReference type="PIRSF" id="PIRSF016398">
    <property type="entry name" value="TFIIE-beta"/>
    <property type="match status" value="1"/>
</dbReference>
<comment type="function">
    <text evidence="6 7">Recruits TFIIH to the initiation complex and stimulates the RNA polymerase II C-terminal domain kinase and DNA-dependent ATPase activities of TFIIH. Both TFIIH and TFIIE are required for promoter clearance by RNA polymerase.</text>
</comment>
<dbReference type="STRING" id="196109.A0A136IUC5"/>
<keyword evidence="11" id="KW-1185">Reference proteome</keyword>
<dbReference type="Pfam" id="PF02186">
    <property type="entry name" value="TFIIE_beta"/>
    <property type="match status" value="1"/>
</dbReference>
<dbReference type="GO" id="GO:0003677">
    <property type="term" value="F:DNA binding"/>
    <property type="evidence" value="ECO:0007669"/>
    <property type="project" value="UniProtKB-UniRule"/>
</dbReference>
<protein>
    <recommendedName>
        <fullName evidence="7">Transcription initiation factor IIE subunit beta</fullName>
    </recommendedName>
</protein>
<dbReference type="InterPro" id="IPR016656">
    <property type="entry name" value="TFIIE-bsu"/>
</dbReference>
<dbReference type="FunCoup" id="A0A136IUC5">
    <property type="interactions" value="450"/>
</dbReference>
<comment type="subunit">
    <text evidence="7">Tetramer of two alpha and two beta chains.</text>
</comment>
<dbReference type="Proteomes" id="UP000070501">
    <property type="component" value="Unassembled WGS sequence"/>
</dbReference>
<sequence>MSSLAASKLNPGTKRLAPPSPSPSNTSNTSKTEGTPSKRVKREDKIGNMRSSIRDQPMPNTPAAAAATNVKYGENMLTQLTYAVEFLKNKGEPKSLIDILEYLSLLSMPEAQQREFYQMCRRHPKMTFIAGPRLKQTELPPWKQGKFEFRALIPGVNSKATLLECLQAKTDASFISVKDLKDGWPNCDTAIDELEAEHKIVVVRTKKDNHARYIWIDDPTLAHHVDPEFRIMWQKVQLPTLEDIVRKLTAVGQKPASEDPRLKKLDTPQNKKQKKRSNRSSKQQQNVHMAHLLQDYSHMKRG</sequence>
<keyword evidence="5 7" id="KW-0539">Nucleus</keyword>
<organism evidence="10 11">
    <name type="scientific">Microdochium bolleyi</name>
    <dbReference type="NCBI Taxonomy" id="196109"/>
    <lineage>
        <taxon>Eukaryota</taxon>
        <taxon>Fungi</taxon>
        <taxon>Dikarya</taxon>
        <taxon>Ascomycota</taxon>
        <taxon>Pezizomycotina</taxon>
        <taxon>Sordariomycetes</taxon>
        <taxon>Xylariomycetidae</taxon>
        <taxon>Xylariales</taxon>
        <taxon>Microdochiaceae</taxon>
        <taxon>Microdochium</taxon>
    </lineage>
</organism>
<dbReference type="Pfam" id="PF22254">
    <property type="entry name" value="TFA2_E-tether"/>
    <property type="match status" value="1"/>
</dbReference>